<dbReference type="Pfam" id="PF02922">
    <property type="entry name" value="CBM_48"/>
    <property type="match status" value="1"/>
</dbReference>
<dbReference type="AlphaFoldDB" id="A0A9D2TE18"/>
<dbReference type="GO" id="GO:0005975">
    <property type="term" value="P:carbohydrate metabolic process"/>
    <property type="evidence" value="ECO:0007669"/>
    <property type="project" value="InterPro"/>
</dbReference>
<dbReference type="GO" id="GO:0004553">
    <property type="term" value="F:hydrolase activity, hydrolyzing O-glycosyl compounds"/>
    <property type="evidence" value="ECO:0007669"/>
    <property type="project" value="InterPro"/>
</dbReference>
<evidence type="ECO:0000313" key="2">
    <source>
        <dbReference type="EMBL" id="HJC66504.1"/>
    </source>
</evidence>
<proteinExistence type="predicted"/>
<evidence type="ECO:0000259" key="1">
    <source>
        <dbReference type="Pfam" id="PF02922"/>
    </source>
</evidence>
<dbReference type="Proteomes" id="UP000823863">
    <property type="component" value="Unassembled WGS sequence"/>
</dbReference>
<feature type="domain" description="Glycoside hydrolase family 13 N-terminal" evidence="1">
    <location>
        <begin position="33"/>
        <end position="122"/>
    </location>
</feature>
<dbReference type="PANTHER" id="PTHR43002">
    <property type="entry name" value="GLYCOGEN DEBRANCHING ENZYME"/>
    <property type="match status" value="1"/>
</dbReference>
<reference evidence="2" key="2">
    <citation type="submission" date="2021-04" db="EMBL/GenBank/DDBJ databases">
        <authorList>
            <person name="Gilroy R."/>
        </authorList>
    </citation>
    <scope>NUCLEOTIDE SEQUENCE</scope>
    <source>
        <strain evidence="2">CHK198-12963</strain>
    </source>
</reference>
<dbReference type="InterPro" id="IPR013783">
    <property type="entry name" value="Ig-like_fold"/>
</dbReference>
<dbReference type="Gene3D" id="3.20.20.80">
    <property type="entry name" value="Glycosidases"/>
    <property type="match status" value="1"/>
</dbReference>
<evidence type="ECO:0000313" key="3">
    <source>
        <dbReference type="Proteomes" id="UP000823863"/>
    </source>
</evidence>
<dbReference type="CDD" id="cd11234">
    <property type="entry name" value="E_set_GDE_N"/>
    <property type="match status" value="1"/>
</dbReference>
<sequence>MNQEAVHTLPVSMIPLGEINGFPVRPGLYDINGATLLQNGVNFTVHTHYGTGCSLLLFHREEEEPYAVLPFPEEYKIGKVYSMIVFGLNIEDFEYAYSVDGPWNPARGLIFDKKKILLDPYAKAVTGMRLWGENRTKTYHARVVKNNFDWGDMPQSSREMSELVIYELHVRGFTRHSSSRVEHPGTFEGLEEKIPYLKQLGINAVELMPVFEFDETMNVREVDGRKLLD</sequence>
<feature type="non-terminal residue" evidence="2">
    <location>
        <position position="229"/>
    </location>
</feature>
<protein>
    <submittedName>
        <fullName evidence="2">Glycogen debranching enzyme</fullName>
    </submittedName>
</protein>
<reference evidence="2" key="1">
    <citation type="journal article" date="2021" name="PeerJ">
        <title>Extensive microbial diversity within the chicken gut microbiome revealed by metagenomics and culture.</title>
        <authorList>
            <person name="Gilroy R."/>
            <person name="Ravi A."/>
            <person name="Getino M."/>
            <person name="Pursley I."/>
            <person name="Horton D.L."/>
            <person name="Alikhan N.F."/>
            <person name="Baker D."/>
            <person name="Gharbi K."/>
            <person name="Hall N."/>
            <person name="Watson M."/>
            <person name="Adriaenssens E.M."/>
            <person name="Foster-Nyarko E."/>
            <person name="Jarju S."/>
            <person name="Secka A."/>
            <person name="Antonio M."/>
            <person name="Oren A."/>
            <person name="Chaudhuri R.R."/>
            <person name="La Ragione R."/>
            <person name="Hildebrand F."/>
            <person name="Pallen M.J."/>
        </authorList>
    </citation>
    <scope>NUCLEOTIDE SEQUENCE</scope>
    <source>
        <strain evidence="2">CHK198-12963</strain>
    </source>
</reference>
<dbReference type="Gene3D" id="2.60.40.10">
    <property type="entry name" value="Immunoglobulins"/>
    <property type="match status" value="1"/>
</dbReference>
<dbReference type="InterPro" id="IPR017853">
    <property type="entry name" value="GH"/>
</dbReference>
<name>A0A9D2TE18_9FIRM</name>
<dbReference type="EMBL" id="DWWB01000038">
    <property type="protein sequence ID" value="HJC66504.1"/>
    <property type="molecule type" value="Genomic_DNA"/>
</dbReference>
<dbReference type="InterPro" id="IPR004193">
    <property type="entry name" value="Glyco_hydro_13_N"/>
</dbReference>
<accession>A0A9D2TE18</accession>
<organism evidence="2 3">
    <name type="scientific">Candidatus Enterocloster excrementigallinarum</name>
    <dbReference type="NCBI Taxonomy" id="2838558"/>
    <lineage>
        <taxon>Bacteria</taxon>
        <taxon>Bacillati</taxon>
        <taxon>Bacillota</taxon>
        <taxon>Clostridia</taxon>
        <taxon>Lachnospirales</taxon>
        <taxon>Lachnospiraceae</taxon>
        <taxon>Enterocloster</taxon>
    </lineage>
</organism>
<dbReference type="SUPFAM" id="SSF51445">
    <property type="entry name" value="(Trans)glycosidases"/>
    <property type="match status" value="1"/>
</dbReference>
<comment type="caution">
    <text evidence="2">The sequence shown here is derived from an EMBL/GenBank/DDBJ whole genome shotgun (WGS) entry which is preliminary data.</text>
</comment>
<gene>
    <name evidence="2" type="ORF">H9931_07285</name>
</gene>